<accession>A0A3E0TT96</accession>
<proteinExistence type="predicted"/>
<dbReference type="EMBL" id="QUOU01000001">
    <property type="protein sequence ID" value="REL27644.1"/>
    <property type="molecule type" value="Genomic_DNA"/>
</dbReference>
<evidence type="ECO:0008006" key="3">
    <source>
        <dbReference type="Google" id="ProtNLM"/>
    </source>
</evidence>
<evidence type="ECO:0000313" key="2">
    <source>
        <dbReference type="Proteomes" id="UP000256478"/>
    </source>
</evidence>
<comment type="caution">
    <text evidence="1">The sequence shown here is derived from an EMBL/GenBank/DDBJ whole genome shotgun (WGS) entry which is preliminary data.</text>
</comment>
<dbReference type="RefSeq" id="WP_116008716.1">
    <property type="nucleotide sequence ID" value="NZ_QUOU01000001.1"/>
</dbReference>
<sequence>MQFTNLTDLYFHFDLLAEAEADADTLFASSYIRGFIALIAAQTGDESQPLTAQMANEVTAQLARAKAELSPQDQVIVSNYWQSLIPSFNT</sequence>
<dbReference type="AlphaFoldDB" id="A0A3E0TT96"/>
<dbReference type="OrthoDB" id="5600394at2"/>
<dbReference type="InterPro" id="IPR014987">
    <property type="entry name" value="UPF_YfcL"/>
</dbReference>
<protein>
    <recommendedName>
        <fullName evidence="3">YfcL family protein</fullName>
    </recommendedName>
</protein>
<dbReference type="Pfam" id="PF08891">
    <property type="entry name" value="YfcL"/>
    <property type="match status" value="1"/>
</dbReference>
<reference evidence="1 2" key="1">
    <citation type="submission" date="2018-08" db="EMBL/GenBank/DDBJ databases">
        <title>Thalassotalea euphylliae genome.</title>
        <authorList>
            <person name="Summers S."/>
            <person name="Rice S.A."/>
            <person name="Freckelton M.L."/>
            <person name="Nedved B.T."/>
            <person name="Hadfield M.G."/>
        </authorList>
    </citation>
    <scope>NUCLEOTIDE SEQUENCE [LARGE SCALE GENOMIC DNA]</scope>
    <source>
        <strain evidence="1 2">H1</strain>
    </source>
</reference>
<gene>
    <name evidence="1" type="ORF">DXX93_14495</name>
</gene>
<dbReference type="Proteomes" id="UP000256478">
    <property type="component" value="Unassembled WGS sequence"/>
</dbReference>
<name>A0A3E0TT96_9GAMM</name>
<organism evidence="1 2">
    <name type="scientific">Thalassotalea euphylliae</name>
    <dbReference type="NCBI Taxonomy" id="1655234"/>
    <lineage>
        <taxon>Bacteria</taxon>
        <taxon>Pseudomonadati</taxon>
        <taxon>Pseudomonadota</taxon>
        <taxon>Gammaproteobacteria</taxon>
        <taxon>Alteromonadales</taxon>
        <taxon>Colwelliaceae</taxon>
        <taxon>Thalassotalea</taxon>
    </lineage>
</organism>
<evidence type="ECO:0000313" key="1">
    <source>
        <dbReference type="EMBL" id="REL27644.1"/>
    </source>
</evidence>